<dbReference type="Proteomes" id="UP000279236">
    <property type="component" value="Unassembled WGS sequence"/>
</dbReference>
<comment type="function">
    <text evidence="7">Regulatory subunit of the dolichol-phosphate mannose (DPM) synthase complex; essential for the ER localization.</text>
</comment>
<dbReference type="AlphaFoldDB" id="A0A427XX08"/>
<name>A0A427XX08_9TREE</name>
<evidence type="ECO:0000313" key="9">
    <source>
        <dbReference type="Proteomes" id="UP000279236"/>
    </source>
</evidence>
<evidence type="ECO:0000256" key="7">
    <source>
        <dbReference type="RuleBase" id="RU365084"/>
    </source>
</evidence>
<comment type="subunit">
    <text evidence="7">Component of the dolichol-phosphate mannose (DPM) synthase complex.</text>
</comment>
<dbReference type="STRING" id="105984.A0A427XX08"/>
<dbReference type="PANTHER" id="PTHR15039:SF11">
    <property type="entry name" value="DOLICHOL PHOSPHATE-MANNOSE BIOSYNTHESIS REGULATORY PROTEIN"/>
    <property type="match status" value="1"/>
</dbReference>
<evidence type="ECO:0000256" key="4">
    <source>
        <dbReference type="ARBA" id="ARBA00022824"/>
    </source>
</evidence>
<dbReference type="UniPathway" id="UPA00378"/>
<dbReference type="PANTHER" id="PTHR15039">
    <property type="entry name" value="DOLICHOL PHOSPHATE-MANNOSE BIOSYNTHESIS REGULATORY PROTEIN"/>
    <property type="match status" value="1"/>
</dbReference>
<dbReference type="GO" id="GO:0006506">
    <property type="term" value="P:GPI anchor biosynthetic process"/>
    <property type="evidence" value="ECO:0007669"/>
    <property type="project" value="TreeGrafter"/>
</dbReference>
<evidence type="ECO:0000256" key="5">
    <source>
        <dbReference type="ARBA" id="ARBA00022989"/>
    </source>
</evidence>
<comment type="caution">
    <text evidence="8">The sequence shown here is derived from an EMBL/GenBank/DDBJ whole genome shotgun (WGS) entry which is preliminary data.</text>
</comment>
<gene>
    <name evidence="8" type="ORF">EHS24_007110</name>
</gene>
<keyword evidence="9" id="KW-1185">Reference proteome</keyword>
<dbReference type="EMBL" id="RSCE01000004">
    <property type="protein sequence ID" value="RSH83426.1"/>
    <property type="molecule type" value="Genomic_DNA"/>
</dbReference>
<evidence type="ECO:0000313" key="8">
    <source>
        <dbReference type="EMBL" id="RSH83426.1"/>
    </source>
</evidence>
<dbReference type="GeneID" id="39591653"/>
<dbReference type="GO" id="GO:0005789">
    <property type="term" value="C:endoplasmic reticulum membrane"/>
    <property type="evidence" value="ECO:0007669"/>
    <property type="project" value="UniProtKB-SubCell"/>
</dbReference>
<comment type="pathway">
    <text evidence="7">Protein modification; protein glycosylation.</text>
</comment>
<dbReference type="OrthoDB" id="311279at2759"/>
<organism evidence="8 9">
    <name type="scientific">Apiotrichum porosum</name>
    <dbReference type="NCBI Taxonomy" id="105984"/>
    <lineage>
        <taxon>Eukaryota</taxon>
        <taxon>Fungi</taxon>
        <taxon>Dikarya</taxon>
        <taxon>Basidiomycota</taxon>
        <taxon>Agaricomycotina</taxon>
        <taxon>Tremellomycetes</taxon>
        <taxon>Trichosporonales</taxon>
        <taxon>Trichosporonaceae</taxon>
        <taxon>Apiotrichum</taxon>
    </lineage>
</organism>
<sequence>MRFLQATSDKLLGAAMLAVAAFVFIYYTTWALLLPFVDEASALQDLFPDRKWATRGPALLLLAGLAGIGAFFAKVSAAEARKKASAGKTA</sequence>
<dbReference type="RefSeq" id="XP_028477378.1">
    <property type="nucleotide sequence ID" value="XM_028622486.1"/>
</dbReference>
<feature type="transmembrane region" description="Helical" evidence="7">
    <location>
        <begin position="12"/>
        <end position="32"/>
    </location>
</feature>
<reference evidence="8 9" key="1">
    <citation type="submission" date="2018-11" db="EMBL/GenBank/DDBJ databases">
        <title>Genome sequence of Apiotrichum porosum DSM 27194.</title>
        <authorList>
            <person name="Aliyu H."/>
            <person name="Gorte O."/>
            <person name="Ochsenreither K."/>
        </authorList>
    </citation>
    <scope>NUCLEOTIDE SEQUENCE [LARGE SCALE GENOMIC DNA]</scope>
    <source>
        <strain evidence="8 9">DSM 27194</strain>
    </source>
</reference>
<dbReference type="InterPro" id="IPR009914">
    <property type="entry name" value="DPM2"/>
</dbReference>
<proteinExistence type="inferred from homology"/>
<evidence type="ECO:0000256" key="6">
    <source>
        <dbReference type="ARBA" id="ARBA00023136"/>
    </source>
</evidence>
<dbReference type="GO" id="GO:0180047">
    <property type="term" value="P:dolichol phosphate mannose biosynthetic process"/>
    <property type="evidence" value="ECO:0007669"/>
    <property type="project" value="InterPro"/>
</dbReference>
<comment type="subcellular location">
    <subcellularLocation>
        <location evidence="1 7">Endoplasmic reticulum membrane</location>
        <topology evidence="1 7">Multi-pass membrane protein</topology>
    </subcellularLocation>
</comment>
<keyword evidence="3 7" id="KW-0812">Transmembrane</keyword>
<keyword evidence="4 7" id="KW-0256">Endoplasmic reticulum</keyword>
<comment type="similarity">
    <text evidence="2 7">Belongs to the DPM2 family.</text>
</comment>
<evidence type="ECO:0000256" key="3">
    <source>
        <dbReference type="ARBA" id="ARBA00022692"/>
    </source>
</evidence>
<dbReference type="GO" id="GO:0030234">
    <property type="term" value="F:enzyme regulator activity"/>
    <property type="evidence" value="ECO:0007669"/>
    <property type="project" value="UniProtKB-UniRule"/>
</dbReference>
<protein>
    <recommendedName>
        <fullName evidence="7">Dolichol phosphate-mannose biosynthesis regulatory protein</fullName>
    </recommendedName>
</protein>
<dbReference type="GO" id="GO:0033185">
    <property type="term" value="C:dolichol-phosphate-mannose synthase complex"/>
    <property type="evidence" value="ECO:0007669"/>
    <property type="project" value="TreeGrafter"/>
</dbReference>
<evidence type="ECO:0000256" key="2">
    <source>
        <dbReference type="ARBA" id="ARBA00005478"/>
    </source>
</evidence>
<keyword evidence="5 7" id="KW-1133">Transmembrane helix</keyword>
<keyword evidence="6 7" id="KW-0472">Membrane</keyword>
<feature type="transmembrane region" description="Helical" evidence="7">
    <location>
        <begin position="52"/>
        <end position="73"/>
    </location>
</feature>
<evidence type="ECO:0000256" key="1">
    <source>
        <dbReference type="ARBA" id="ARBA00004477"/>
    </source>
</evidence>
<dbReference type="Pfam" id="PF07297">
    <property type="entry name" value="DPM2"/>
    <property type="match status" value="1"/>
</dbReference>
<accession>A0A427XX08</accession>